<reference evidence="1" key="1">
    <citation type="submission" date="2020-10" db="EMBL/GenBank/DDBJ databases">
        <authorList>
            <person name="Gilroy R."/>
        </authorList>
    </citation>
    <scope>NUCLEOTIDE SEQUENCE</scope>
    <source>
        <strain evidence="1">ChiSjej2B20-13462</strain>
    </source>
</reference>
<dbReference type="NCBIfam" id="TIGR02531">
    <property type="entry name" value="yecD_yerC"/>
    <property type="match status" value="1"/>
</dbReference>
<dbReference type="SUPFAM" id="SSF48295">
    <property type="entry name" value="TrpR-like"/>
    <property type="match status" value="1"/>
</dbReference>
<dbReference type="InterPro" id="IPR010921">
    <property type="entry name" value="Trp_repressor/repl_initiator"/>
</dbReference>
<dbReference type="AlphaFoldDB" id="A0A9D0Z6K0"/>
<dbReference type="InterPro" id="IPR000831">
    <property type="entry name" value="Trp_repress"/>
</dbReference>
<evidence type="ECO:0000313" key="1">
    <source>
        <dbReference type="EMBL" id="HIQ70142.1"/>
    </source>
</evidence>
<protein>
    <submittedName>
        <fullName evidence="1">TrpR YerC/YecD</fullName>
    </submittedName>
</protein>
<dbReference type="PANTHER" id="PTHR40080">
    <property type="entry name" value="LMO1763 PROTEIN"/>
    <property type="match status" value="1"/>
</dbReference>
<sequence length="101" mass="11542">MRAMDVLHREAVQRLFQGILTLQTVEECGRFFEDACTIKEIEEIAQRFEVATLLHSGKSYHEINKQTGASTATICRVKKCLMYGSSGYQLALERMEDQSHD</sequence>
<dbReference type="InterPro" id="IPR013368">
    <property type="entry name" value="YecD_YerC"/>
</dbReference>
<gene>
    <name evidence="1" type="ORF">IAA67_07425</name>
</gene>
<dbReference type="Proteomes" id="UP000886874">
    <property type="component" value="Unassembled WGS sequence"/>
</dbReference>
<dbReference type="PIRSF" id="PIRSF012508">
    <property type="entry name" value="YerC"/>
    <property type="match status" value="1"/>
</dbReference>
<reference evidence="1" key="2">
    <citation type="journal article" date="2021" name="PeerJ">
        <title>Extensive microbial diversity within the chicken gut microbiome revealed by metagenomics and culture.</title>
        <authorList>
            <person name="Gilroy R."/>
            <person name="Ravi A."/>
            <person name="Getino M."/>
            <person name="Pursley I."/>
            <person name="Horton D.L."/>
            <person name="Alikhan N.F."/>
            <person name="Baker D."/>
            <person name="Gharbi K."/>
            <person name="Hall N."/>
            <person name="Watson M."/>
            <person name="Adriaenssens E.M."/>
            <person name="Foster-Nyarko E."/>
            <person name="Jarju S."/>
            <person name="Secka A."/>
            <person name="Antonio M."/>
            <person name="Oren A."/>
            <person name="Chaudhuri R.R."/>
            <person name="La Ragione R."/>
            <person name="Hildebrand F."/>
            <person name="Pallen M.J."/>
        </authorList>
    </citation>
    <scope>NUCLEOTIDE SEQUENCE</scope>
    <source>
        <strain evidence="1">ChiSjej2B20-13462</strain>
    </source>
</reference>
<dbReference type="EMBL" id="DVFN01000106">
    <property type="protein sequence ID" value="HIQ70142.1"/>
    <property type="molecule type" value="Genomic_DNA"/>
</dbReference>
<accession>A0A9D0Z6K0</accession>
<dbReference type="Pfam" id="PF01371">
    <property type="entry name" value="Trp_repressor"/>
    <property type="match status" value="1"/>
</dbReference>
<comment type="caution">
    <text evidence="1">The sequence shown here is derived from an EMBL/GenBank/DDBJ whole genome shotgun (WGS) entry which is preliminary data.</text>
</comment>
<dbReference type="PANTHER" id="PTHR40080:SF1">
    <property type="entry name" value="TRPR-LIKE PROTEIN YERC_YECD"/>
    <property type="match status" value="1"/>
</dbReference>
<dbReference type="GO" id="GO:0003700">
    <property type="term" value="F:DNA-binding transcription factor activity"/>
    <property type="evidence" value="ECO:0007669"/>
    <property type="project" value="InterPro"/>
</dbReference>
<dbReference type="Gene3D" id="1.10.1270.10">
    <property type="entry name" value="TrpR-like"/>
    <property type="match status" value="1"/>
</dbReference>
<proteinExistence type="predicted"/>
<dbReference type="GO" id="GO:0043565">
    <property type="term" value="F:sequence-specific DNA binding"/>
    <property type="evidence" value="ECO:0007669"/>
    <property type="project" value="InterPro"/>
</dbReference>
<organism evidence="1 2">
    <name type="scientific">Candidatus Avoscillospira stercorigallinarum</name>
    <dbReference type="NCBI Taxonomy" id="2840708"/>
    <lineage>
        <taxon>Bacteria</taxon>
        <taxon>Bacillati</taxon>
        <taxon>Bacillota</taxon>
        <taxon>Clostridia</taxon>
        <taxon>Eubacteriales</taxon>
        <taxon>Oscillospiraceae</taxon>
        <taxon>Oscillospiraceae incertae sedis</taxon>
        <taxon>Candidatus Avoscillospira</taxon>
    </lineage>
</organism>
<evidence type="ECO:0000313" key="2">
    <source>
        <dbReference type="Proteomes" id="UP000886874"/>
    </source>
</evidence>
<name>A0A9D0Z6K0_9FIRM</name>
<dbReference type="InterPro" id="IPR038116">
    <property type="entry name" value="TrpR-like_sf"/>
</dbReference>